<dbReference type="InterPro" id="IPR036390">
    <property type="entry name" value="WH_DNA-bd_sf"/>
</dbReference>
<accession>A0ABN2RLZ2</accession>
<dbReference type="InterPro" id="IPR036388">
    <property type="entry name" value="WH-like_DNA-bd_sf"/>
</dbReference>
<keyword evidence="1" id="KW-0805">Transcription regulation</keyword>
<dbReference type="PANTHER" id="PTHR43132:SF8">
    <property type="entry name" value="HTH-TYPE TRANSCRIPTIONAL REGULATOR KMTR"/>
    <property type="match status" value="1"/>
</dbReference>
<evidence type="ECO:0000256" key="2">
    <source>
        <dbReference type="ARBA" id="ARBA00023125"/>
    </source>
</evidence>
<dbReference type="Gene3D" id="1.10.10.10">
    <property type="entry name" value="Winged helix-like DNA-binding domain superfamily/Winged helix DNA-binding domain"/>
    <property type="match status" value="1"/>
</dbReference>
<dbReference type="InterPro" id="IPR051011">
    <property type="entry name" value="Metal_resp_trans_reg"/>
</dbReference>
<dbReference type="SMART" id="SM00418">
    <property type="entry name" value="HTH_ARSR"/>
    <property type="match status" value="1"/>
</dbReference>
<evidence type="ECO:0000259" key="4">
    <source>
        <dbReference type="PROSITE" id="PS50987"/>
    </source>
</evidence>
<comment type="caution">
    <text evidence="5">The sequence shown here is derived from an EMBL/GenBank/DDBJ whole genome shotgun (WGS) entry which is preliminary data.</text>
</comment>
<feature type="domain" description="HTH arsR-type" evidence="4">
    <location>
        <begin position="217"/>
        <end position="301"/>
    </location>
</feature>
<evidence type="ECO:0000313" key="5">
    <source>
        <dbReference type="EMBL" id="GAA1971461.1"/>
    </source>
</evidence>
<name>A0ABN2RLZ2_9ACTN</name>
<organism evidence="5 6">
    <name type="scientific">Catenulispora subtropica</name>
    <dbReference type="NCBI Taxonomy" id="450798"/>
    <lineage>
        <taxon>Bacteria</taxon>
        <taxon>Bacillati</taxon>
        <taxon>Actinomycetota</taxon>
        <taxon>Actinomycetes</taxon>
        <taxon>Catenulisporales</taxon>
        <taxon>Catenulisporaceae</taxon>
        <taxon>Catenulispora</taxon>
    </lineage>
</organism>
<dbReference type="CDD" id="cd00090">
    <property type="entry name" value="HTH_ARSR"/>
    <property type="match status" value="1"/>
</dbReference>
<protein>
    <submittedName>
        <fullName evidence="5">Winged helix-turn-helix domain-containing protein</fullName>
    </submittedName>
</protein>
<dbReference type="SUPFAM" id="SSF46785">
    <property type="entry name" value="Winged helix' DNA-binding domain"/>
    <property type="match status" value="1"/>
</dbReference>
<gene>
    <name evidence="5" type="ORF">GCM10009838_33520</name>
</gene>
<dbReference type="Proteomes" id="UP001499854">
    <property type="component" value="Unassembled WGS sequence"/>
</dbReference>
<evidence type="ECO:0000256" key="3">
    <source>
        <dbReference type="ARBA" id="ARBA00023163"/>
    </source>
</evidence>
<dbReference type="EMBL" id="BAAAQM010000017">
    <property type="protein sequence ID" value="GAA1971461.1"/>
    <property type="molecule type" value="Genomic_DNA"/>
</dbReference>
<dbReference type="PROSITE" id="PS50987">
    <property type="entry name" value="HTH_ARSR_2"/>
    <property type="match status" value="1"/>
</dbReference>
<dbReference type="InterPro" id="IPR000835">
    <property type="entry name" value="HTH_MarR-typ"/>
</dbReference>
<evidence type="ECO:0000313" key="6">
    <source>
        <dbReference type="Proteomes" id="UP001499854"/>
    </source>
</evidence>
<evidence type="ECO:0000256" key="1">
    <source>
        <dbReference type="ARBA" id="ARBA00023015"/>
    </source>
</evidence>
<dbReference type="Pfam" id="PF12802">
    <property type="entry name" value="MarR_2"/>
    <property type="match status" value="1"/>
</dbReference>
<proteinExistence type="predicted"/>
<dbReference type="InterPro" id="IPR011991">
    <property type="entry name" value="ArsR-like_HTH"/>
</dbReference>
<keyword evidence="6" id="KW-1185">Reference proteome</keyword>
<dbReference type="InterPro" id="IPR001845">
    <property type="entry name" value="HTH_ArsR_DNA-bd_dom"/>
</dbReference>
<dbReference type="PANTHER" id="PTHR43132">
    <property type="entry name" value="ARSENICAL RESISTANCE OPERON REPRESSOR ARSR-RELATED"/>
    <property type="match status" value="1"/>
</dbReference>
<sequence>MELSLSVDVLHRRSRDLRYRGWREGLDPRWRSAAFPLLGFCGPRYATDMFDDVVTPDPDLTAENLLRFPRDLRRGSLRELVAVRRPTMLVERLAADDPEALRRLAEVVRAYQNSVIRPVWEQVRAVIEADRARRMRALASGGVEQLLSTLHPAVSWRAPVLQVASLSGIDSDVRLKGTGLVLQPAIFAMKHPLFASYWRFEDSPTLVFPACGDGMVLGAREPRSLTRITALLGRGRAATLETIAQQEGLTTGEIARRLGTSAAAASQHTAVLRDAGLIATRRNGSSVLHTITPLGQALLGQ</sequence>
<keyword evidence="3" id="KW-0804">Transcription</keyword>
<reference evidence="5 6" key="1">
    <citation type="journal article" date="2019" name="Int. J. Syst. Evol. Microbiol.">
        <title>The Global Catalogue of Microorganisms (GCM) 10K type strain sequencing project: providing services to taxonomists for standard genome sequencing and annotation.</title>
        <authorList>
            <consortium name="The Broad Institute Genomics Platform"/>
            <consortium name="The Broad Institute Genome Sequencing Center for Infectious Disease"/>
            <person name="Wu L."/>
            <person name="Ma J."/>
        </authorList>
    </citation>
    <scope>NUCLEOTIDE SEQUENCE [LARGE SCALE GENOMIC DNA]</scope>
    <source>
        <strain evidence="5 6">JCM 16013</strain>
    </source>
</reference>
<keyword evidence="2" id="KW-0238">DNA-binding</keyword>